<dbReference type="RefSeq" id="WP_015695051.1">
    <property type="nucleotide sequence ID" value="NZ_AP018492.1"/>
</dbReference>
<dbReference type="PANTHER" id="PTHR18964:SF170">
    <property type="entry name" value="SUGAR KINASE"/>
    <property type="match status" value="1"/>
</dbReference>
<keyword evidence="2" id="KW-0808">Transferase</keyword>
<dbReference type="EMBL" id="AP018492">
    <property type="protein sequence ID" value="BBC61151.1"/>
    <property type="molecule type" value="Genomic_DNA"/>
</dbReference>
<evidence type="ECO:0000313" key="3">
    <source>
        <dbReference type="Proteomes" id="UP000269226"/>
    </source>
</evidence>
<keyword evidence="2" id="KW-0418">Kinase</keyword>
<dbReference type="GO" id="GO:0009384">
    <property type="term" value="F:N-acylmannosamine kinase activity"/>
    <property type="evidence" value="ECO:0007669"/>
    <property type="project" value="UniProtKB-EC"/>
</dbReference>
<evidence type="ECO:0000313" key="2">
    <source>
        <dbReference type="EMBL" id="BBC61151.1"/>
    </source>
</evidence>
<dbReference type="Gene3D" id="3.30.420.40">
    <property type="match status" value="2"/>
</dbReference>
<sequence length="291" mass="31964">MAILAFDFGGSSVKYGLWNGREILNQGKFETPDNWETMKAKLFAVFEQHSEGIEGIAFSVPGIVENKERKILGISAIPYIHQVNFFDDLETLFKLPISVENDANCAGIAELSKGVAVGKSEVVFVVIGTGIGGAVFHNGQLYRGAHHYCGEFGLNYLDGEKTFSEIGTVVNMVQRYCQKKGLRGQALSGEEVFLLAEQGDVLAQEEVENFYNYLSKGLCSIQFTLDPELIVLGGGVSIKEGLIEEINQRIMKKMGQSNLDIFMPEIVASKFGNNANLIGAVSNFLMKVNRE</sequence>
<dbReference type="AlphaFoldDB" id="A0A2Z5Y2Y1"/>
<evidence type="ECO:0000256" key="1">
    <source>
        <dbReference type="ARBA" id="ARBA00006479"/>
    </source>
</evidence>
<reference evidence="2 3" key="1">
    <citation type="submission" date="2018-01" db="EMBL/GenBank/DDBJ databases">
        <title>Whole genome sequence of Melissococcus plutonius DAT561.</title>
        <authorList>
            <person name="Okumura K."/>
            <person name="Takamatsu D."/>
            <person name="Okura M."/>
        </authorList>
    </citation>
    <scope>NUCLEOTIDE SEQUENCE [LARGE SCALE GENOMIC DNA]</scope>
    <source>
        <strain evidence="2 3">DAT561</strain>
    </source>
</reference>
<accession>A0A2Z5Y2Y1</accession>
<protein>
    <submittedName>
        <fullName evidence="2">N-acetylmannosamine kinase</fullName>
        <ecNumber evidence="2">2.7.1.60</ecNumber>
    </submittedName>
</protein>
<name>A0A2Z5Y2Y1_9ENTE</name>
<dbReference type="SUPFAM" id="SSF53067">
    <property type="entry name" value="Actin-like ATPase domain"/>
    <property type="match status" value="1"/>
</dbReference>
<dbReference type="InterPro" id="IPR000600">
    <property type="entry name" value="ROK"/>
</dbReference>
<gene>
    <name evidence="2" type="ORF">DAT561_1041</name>
</gene>
<dbReference type="InterPro" id="IPR043129">
    <property type="entry name" value="ATPase_NBD"/>
</dbReference>
<dbReference type="GeneID" id="57043590"/>
<organism evidence="2 3">
    <name type="scientific">Melissococcus plutonius</name>
    <dbReference type="NCBI Taxonomy" id="33970"/>
    <lineage>
        <taxon>Bacteria</taxon>
        <taxon>Bacillati</taxon>
        <taxon>Bacillota</taxon>
        <taxon>Bacilli</taxon>
        <taxon>Lactobacillales</taxon>
        <taxon>Enterococcaceae</taxon>
        <taxon>Melissococcus</taxon>
    </lineage>
</organism>
<dbReference type="PANTHER" id="PTHR18964">
    <property type="entry name" value="ROK (REPRESSOR, ORF, KINASE) FAMILY"/>
    <property type="match status" value="1"/>
</dbReference>
<dbReference type="CDD" id="cd24152">
    <property type="entry name" value="ASKHA_NBD_ROK-like"/>
    <property type="match status" value="1"/>
</dbReference>
<dbReference type="EC" id="2.7.1.60" evidence="2"/>
<dbReference type="Pfam" id="PF00480">
    <property type="entry name" value="ROK"/>
    <property type="match status" value="1"/>
</dbReference>
<proteinExistence type="inferred from homology"/>
<dbReference type="Proteomes" id="UP000269226">
    <property type="component" value="Chromosome"/>
</dbReference>
<comment type="similarity">
    <text evidence="1">Belongs to the ROK (NagC/XylR) family.</text>
</comment>